<dbReference type="GO" id="GO:0006772">
    <property type="term" value="P:thiamine metabolic process"/>
    <property type="evidence" value="ECO:0007669"/>
    <property type="project" value="UniProtKB-UniRule"/>
</dbReference>
<dbReference type="GO" id="GO:0016301">
    <property type="term" value="F:kinase activity"/>
    <property type="evidence" value="ECO:0007669"/>
    <property type="project" value="UniProtKB-KW"/>
</dbReference>
<dbReference type="Pfam" id="PF04265">
    <property type="entry name" value="TPK_B1_binding"/>
    <property type="match status" value="1"/>
</dbReference>
<dbReference type="PANTHER" id="PTHR41299:SF1">
    <property type="entry name" value="THIAMINE PYROPHOSPHOKINASE"/>
    <property type="match status" value="1"/>
</dbReference>
<dbReference type="NCBIfam" id="TIGR01378">
    <property type="entry name" value="thi_PPkinase"/>
    <property type="match status" value="1"/>
</dbReference>
<evidence type="ECO:0000256" key="5">
    <source>
        <dbReference type="NCBIfam" id="TIGR01378"/>
    </source>
</evidence>
<dbReference type="GO" id="GO:0004788">
    <property type="term" value="F:thiamine diphosphokinase activity"/>
    <property type="evidence" value="ECO:0007669"/>
    <property type="project" value="UniProtKB-UniRule"/>
</dbReference>
<dbReference type="Gene3D" id="3.40.50.10240">
    <property type="entry name" value="Thiamin pyrophosphokinase, catalytic domain"/>
    <property type="match status" value="1"/>
</dbReference>
<evidence type="ECO:0000256" key="4">
    <source>
        <dbReference type="ARBA" id="ARBA00022840"/>
    </source>
</evidence>
<dbReference type="CDD" id="cd07995">
    <property type="entry name" value="TPK"/>
    <property type="match status" value="1"/>
</dbReference>
<dbReference type="SMART" id="SM00983">
    <property type="entry name" value="TPK_B1_binding"/>
    <property type="match status" value="1"/>
</dbReference>
<dbReference type="RefSeq" id="WP_133528026.1">
    <property type="nucleotide sequence ID" value="NZ_SNXO01000008.1"/>
</dbReference>
<dbReference type="SUPFAM" id="SSF63999">
    <property type="entry name" value="Thiamin pyrophosphokinase, catalytic domain"/>
    <property type="match status" value="1"/>
</dbReference>
<dbReference type="OrthoDB" id="9804377at2"/>
<evidence type="ECO:0000313" key="7">
    <source>
        <dbReference type="EMBL" id="TDP58097.1"/>
    </source>
</evidence>
<dbReference type="EC" id="2.7.6.2" evidence="5"/>
<dbReference type="InterPro" id="IPR007371">
    <property type="entry name" value="TPK_catalytic"/>
</dbReference>
<keyword evidence="2" id="KW-0547">Nucleotide-binding</keyword>
<dbReference type="GO" id="GO:0009229">
    <property type="term" value="P:thiamine diphosphate biosynthetic process"/>
    <property type="evidence" value="ECO:0007669"/>
    <property type="project" value="InterPro"/>
</dbReference>
<comment type="caution">
    <text evidence="7">The sequence shown here is derived from an EMBL/GenBank/DDBJ whole genome shotgun (WGS) entry which is preliminary data.</text>
</comment>
<accession>A0A4R6Q7T5</accession>
<dbReference type="InterPro" id="IPR007373">
    <property type="entry name" value="Thiamin_PyroPKinase_B1-bd"/>
</dbReference>
<keyword evidence="3 7" id="KW-0418">Kinase</keyword>
<proteinExistence type="predicted"/>
<keyword evidence="4" id="KW-0067">ATP-binding</keyword>
<evidence type="ECO:0000259" key="6">
    <source>
        <dbReference type="SMART" id="SM00983"/>
    </source>
</evidence>
<keyword evidence="1" id="KW-0808">Transferase</keyword>
<dbReference type="EMBL" id="SNXO01000008">
    <property type="protein sequence ID" value="TDP58097.1"/>
    <property type="molecule type" value="Genomic_DNA"/>
</dbReference>
<reference evidence="7 8" key="1">
    <citation type="submission" date="2019-03" db="EMBL/GenBank/DDBJ databases">
        <title>Genomic Encyclopedia of Type Strains, Phase IV (KMG-IV): sequencing the most valuable type-strain genomes for metagenomic binning, comparative biology and taxonomic classification.</title>
        <authorList>
            <person name="Goeker M."/>
        </authorList>
    </citation>
    <scope>NUCLEOTIDE SEQUENCE [LARGE SCALE GENOMIC DNA]</scope>
    <source>
        <strain evidence="7 8">DSM 28287</strain>
    </source>
</reference>
<dbReference type="SUPFAM" id="SSF63862">
    <property type="entry name" value="Thiamin pyrophosphokinase, substrate-binding domain"/>
    <property type="match status" value="1"/>
</dbReference>
<dbReference type="Proteomes" id="UP000295500">
    <property type="component" value="Unassembled WGS sequence"/>
</dbReference>
<gene>
    <name evidence="7" type="ORF">EV211_10843</name>
</gene>
<name>A0A4R6Q7T5_9FIRM</name>
<evidence type="ECO:0000313" key="8">
    <source>
        <dbReference type="Proteomes" id="UP000295500"/>
    </source>
</evidence>
<dbReference type="GO" id="GO:0030975">
    <property type="term" value="F:thiamine binding"/>
    <property type="evidence" value="ECO:0007669"/>
    <property type="project" value="InterPro"/>
</dbReference>
<evidence type="ECO:0000256" key="3">
    <source>
        <dbReference type="ARBA" id="ARBA00022777"/>
    </source>
</evidence>
<dbReference type="InterPro" id="IPR006282">
    <property type="entry name" value="Thi_PPkinase"/>
</dbReference>
<dbReference type="GO" id="GO:0005524">
    <property type="term" value="F:ATP binding"/>
    <property type="evidence" value="ECO:0007669"/>
    <property type="project" value="UniProtKB-KW"/>
</dbReference>
<keyword evidence="8" id="KW-1185">Reference proteome</keyword>
<feature type="domain" description="Thiamin pyrophosphokinase thiamin-binding" evidence="6">
    <location>
        <begin position="134"/>
        <end position="199"/>
    </location>
</feature>
<dbReference type="InterPro" id="IPR053149">
    <property type="entry name" value="TPK"/>
</dbReference>
<organism evidence="7 8">
    <name type="scientific">Aminicella lysinilytica</name>
    <dbReference type="NCBI Taxonomy" id="433323"/>
    <lineage>
        <taxon>Bacteria</taxon>
        <taxon>Bacillati</taxon>
        <taxon>Bacillota</taxon>
        <taxon>Clostridia</taxon>
        <taxon>Peptostreptococcales</taxon>
        <taxon>Anaerovoracaceae</taxon>
        <taxon>Aminicella</taxon>
    </lineage>
</organism>
<evidence type="ECO:0000256" key="2">
    <source>
        <dbReference type="ARBA" id="ARBA00022741"/>
    </source>
</evidence>
<dbReference type="InterPro" id="IPR036371">
    <property type="entry name" value="TPK_B1-bd_sf"/>
</dbReference>
<dbReference type="Pfam" id="PF04263">
    <property type="entry name" value="TPK_catalytic"/>
    <property type="match status" value="1"/>
</dbReference>
<evidence type="ECO:0000256" key="1">
    <source>
        <dbReference type="ARBA" id="ARBA00022679"/>
    </source>
</evidence>
<protein>
    <recommendedName>
        <fullName evidence="5">Thiamine diphosphokinase</fullName>
        <ecNumber evidence="5">2.7.6.2</ecNumber>
    </recommendedName>
</protein>
<sequence>MNKCLIITSHVDAIEKLAINSADYDCVICADGGLLVANKLKITPDLLIGDYDSMAMPENTDLIKLPMEKNMTDSEAAIDLAVSKGYDDITVLGGLGGRFDHTMGNIGMLAKYSGSNTGLTFVDGCNRVFMLEPGTYEIPKSGHRYLGLIAYGGTVTSLTIKGVKYPLVNHLLTDDTTLGVSNEILSDSAHLNFRKGRLLVILSSDVDNHSR</sequence>
<dbReference type="AlphaFoldDB" id="A0A4R6Q7T5"/>
<dbReference type="PANTHER" id="PTHR41299">
    <property type="entry name" value="THIAMINE PYROPHOSPHOKINASE"/>
    <property type="match status" value="1"/>
</dbReference>
<dbReference type="InterPro" id="IPR036759">
    <property type="entry name" value="TPK_catalytic_sf"/>
</dbReference>